<evidence type="ECO:0000313" key="3">
    <source>
        <dbReference type="Proteomes" id="UP000324222"/>
    </source>
</evidence>
<accession>A0A5B7FAR4</accession>
<dbReference type="EMBL" id="VSRR010006410">
    <property type="protein sequence ID" value="MPC44730.1"/>
    <property type="molecule type" value="Genomic_DNA"/>
</dbReference>
<evidence type="ECO:0000259" key="1">
    <source>
        <dbReference type="Pfam" id="PF03372"/>
    </source>
</evidence>
<dbReference type="PANTHER" id="PTHR33395">
    <property type="entry name" value="TRANSCRIPTASE, PUTATIVE-RELATED-RELATED"/>
    <property type="match status" value="1"/>
</dbReference>
<dbReference type="InterPro" id="IPR005135">
    <property type="entry name" value="Endo/exonuclease/phosphatase"/>
</dbReference>
<comment type="caution">
    <text evidence="2">The sequence shown here is derived from an EMBL/GenBank/DDBJ whole genome shotgun (WGS) entry which is preliminary data.</text>
</comment>
<evidence type="ECO:0000313" key="2">
    <source>
        <dbReference type="EMBL" id="MPC44730.1"/>
    </source>
</evidence>
<reference evidence="2 3" key="1">
    <citation type="submission" date="2019-05" db="EMBL/GenBank/DDBJ databases">
        <title>Another draft genome of Portunus trituberculatus and its Hox gene families provides insights of decapod evolution.</title>
        <authorList>
            <person name="Jeong J.-H."/>
            <person name="Song I."/>
            <person name="Kim S."/>
            <person name="Choi T."/>
            <person name="Kim D."/>
            <person name="Ryu S."/>
            <person name="Kim W."/>
        </authorList>
    </citation>
    <scope>NUCLEOTIDE SEQUENCE [LARGE SCALE GENOMIC DNA]</scope>
    <source>
        <tissue evidence="2">Muscle</tissue>
    </source>
</reference>
<dbReference type="InterPro" id="IPR036691">
    <property type="entry name" value="Endo/exonu/phosph_ase_sf"/>
</dbReference>
<dbReference type="PANTHER" id="PTHR33395:SF22">
    <property type="entry name" value="REVERSE TRANSCRIPTASE DOMAIN-CONTAINING PROTEIN"/>
    <property type="match status" value="1"/>
</dbReference>
<name>A0A5B7FAR4_PORTR</name>
<dbReference type="GO" id="GO:0003824">
    <property type="term" value="F:catalytic activity"/>
    <property type="evidence" value="ECO:0007669"/>
    <property type="project" value="InterPro"/>
</dbReference>
<keyword evidence="3" id="KW-1185">Reference proteome</keyword>
<dbReference type="AlphaFoldDB" id="A0A5B7FAR4"/>
<sequence length="275" mass="31490">MARKLSRSESLKGVYINKDLLLSERIKDQEMRKRARDLNQDRSEEAKQYFFCDKERKSDEGKQVNGIRRSGRSNRRGGNSQILASCVEAERVFVDLKGMYSNVDGLYSKRPEIMDLLKEKQPMVFCMVETKVKRDINLELFGWESYNIWKKDRMVKSGGGVCLLVHNGLRANVVETGTELAEVLVVKVVTEENEKITAITAYVPPFTGAWTRASHEDMQYETLQTLEKLTRGSNRILLCGDFNCKEVDWEGIESGCEEGSWGAKVFNQMTENALY</sequence>
<protein>
    <recommendedName>
        <fullName evidence="1">Endonuclease/exonuclease/phosphatase domain-containing protein</fullName>
    </recommendedName>
</protein>
<dbReference type="Gene3D" id="3.60.10.10">
    <property type="entry name" value="Endonuclease/exonuclease/phosphatase"/>
    <property type="match status" value="1"/>
</dbReference>
<gene>
    <name evidence="2" type="ORF">E2C01_038409</name>
</gene>
<dbReference type="Pfam" id="PF03372">
    <property type="entry name" value="Exo_endo_phos"/>
    <property type="match status" value="1"/>
</dbReference>
<feature type="domain" description="Endonuclease/exonuclease/phosphatase" evidence="1">
    <location>
        <begin position="101"/>
        <end position="250"/>
    </location>
</feature>
<proteinExistence type="predicted"/>
<dbReference type="Proteomes" id="UP000324222">
    <property type="component" value="Unassembled WGS sequence"/>
</dbReference>
<organism evidence="2 3">
    <name type="scientific">Portunus trituberculatus</name>
    <name type="common">Swimming crab</name>
    <name type="synonym">Neptunus trituberculatus</name>
    <dbReference type="NCBI Taxonomy" id="210409"/>
    <lineage>
        <taxon>Eukaryota</taxon>
        <taxon>Metazoa</taxon>
        <taxon>Ecdysozoa</taxon>
        <taxon>Arthropoda</taxon>
        <taxon>Crustacea</taxon>
        <taxon>Multicrustacea</taxon>
        <taxon>Malacostraca</taxon>
        <taxon>Eumalacostraca</taxon>
        <taxon>Eucarida</taxon>
        <taxon>Decapoda</taxon>
        <taxon>Pleocyemata</taxon>
        <taxon>Brachyura</taxon>
        <taxon>Eubrachyura</taxon>
        <taxon>Portunoidea</taxon>
        <taxon>Portunidae</taxon>
        <taxon>Portuninae</taxon>
        <taxon>Portunus</taxon>
    </lineage>
</organism>
<dbReference type="SUPFAM" id="SSF56219">
    <property type="entry name" value="DNase I-like"/>
    <property type="match status" value="1"/>
</dbReference>